<evidence type="ECO:0000313" key="2">
    <source>
        <dbReference type="EMBL" id="KAE8156265.1"/>
    </source>
</evidence>
<dbReference type="Proteomes" id="UP000326950">
    <property type="component" value="Unassembled WGS sequence"/>
</dbReference>
<organism evidence="2 3">
    <name type="scientific">Aspergillus tamarii</name>
    <dbReference type="NCBI Taxonomy" id="41984"/>
    <lineage>
        <taxon>Eukaryota</taxon>
        <taxon>Fungi</taxon>
        <taxon>Dikarya</taxon>
        <taxon>Ascomycota</taxon>
        <taxon>Pezizomycotina</taxon>
        <taxon>Eurotiomycetes</taxon>
        <taxon>Eurotiomycetidae</taxon>
        <taxon>Eurotiales</taxon>
        <taxon>Aspergillaceae</taxon>
        <taxon>Aspergillus</taxon>
        <taxon>Aspergillus subgen. Circumdati</taxon>
    </lineage>
</organism>
<name>A0A5N6UCG2_ASPTM</name>
<keyword evidence="3" id="KW-1185">Reference proteome</keyword>
<evidence type="ECO:0000313" key="3">
    <source>
        <dbReference type="Proteomes" id="UP000326950"/>
    </source>
</evidence>
<protein>
    <submittedName>
        <fullName evidence="2">Uncharacterized protein</fullName>
    </submittedName>
</protein>
<keyword evidence="1" id="KW-0472">Membrane</keyword>
<feature type="transmembrane region" description="Helical" evidence="1">
    <location>
        <begin position="45"/>
        <end position="64"/>
    </location>
</feature>
<keyword evidence="1" id="KW-1133">Transmembrane helix</keyword>
<gene>
    <name evidence="2" type="ORF">BDV40DRAFT_281662</name>
</gene>
<accession>A0A5N6UCG2</accession>
<proteinExistence type="predicted"/>
<reference evidence="2 3" key="1">
    <citation type="submission" date="2019-04" db="EMBL/GenBank/DDBJ databases">
        <title>Friends and foes A comparative genomics study of 23 Aspergillus species from section Flavi.</title>
        <authorList>
            <consortium name="DOE Joint Genome Institute"/>
            <person name="Kjaerbolling I."/>
            <person name="Vesth T."/>
            <person name="Frisvad J.C."/>
            <person name="Nybo J.L."/>
            <person name="Theobald S."/>
            <person name="Kildgaard S."/>
            <person name="Isbrandt T."/>
            <person name="Kuo A."/>
            <person name="Sato A."/>
            <person name="Lyhne E.K."/>
            <person name="Kogle M.E."/>
            <person name="Wiebenga A."/>
            <person name="Kun R.S."/>
            <person name="Lubbers R.J."/>
            <person name="Makela M.R."/>
            <person name="Barry K."/>
            <person name="Chovatia M."/>
            <person name="Clum A."/>
            <person name="Daum C."/>
            <person name="Haridas S."/>
            <person name="He G."/>
            <person name="LaButti K."/>
            <person name="Lipzen A."/>
            <person name="Mondo S."/>
            <person name="Riley R."/>
            <person name="Salamov A."/>
            <person name="Simmons B.A."/>
            <person name="Magnuson J.K."/>
            <person name="Henrissat B."/>
            <person name="Mortensen U.H."/>
            <person name="Larsen T.O."/>
            <person name="Devries R.P."/>
            <person name="Grigoriev I.V."/>
            <person name="Machida M."/>
            <person name="Baker S.E."/>
            <person name="Andersen M.R."/>
        </authorList>
    </citation>
    <scope>NUCLEOTIDE SEQUENCE [LARGE SCALE GENOMIC DNA]</scope>
    <source>
        <strain evidence="2 3">CBS 117626</strain>
    </source>
</reference>
<sequence length="67" mass="8136">MLAGEEWKWRREGFWWFYKGYSLFFTVQEAFILVYKCWLCCKLGCVYLSFIQSTIHAMVIIFNFSKA</sequence>
<dbReference type="EMBL" id="ML738769">
    <property type="protein sequence ID" value="KAE8156265.1"/>
    <property type="molecule type" value="Genomic_DNA"/>
</dbReference>
<feature type="transmembrane region" description="Helical" evidence="1">
    <location>
        <begin position="20"/>
        <end position="38"/>
    </location>
</feature>
<evidence type="ECO:0000256" key="1">
    <source>
        <dbReference type="SAM" id="Phobius"/>
    </source>
</evidence>
<dbReference type="AlphaFoldDB" id="A0A5N6UCG2"/>
<keyword evidence="1" id="KW-0812">Transmembrane</keyword>